<dbReference type="InterPro" id="IPR022196">
    <property type="entry name" value="DUF3721"/>
</dbReference>
<keyword evidence="1" id="KW-0732">Signal</keyword>
<dbReference type="Pfam" id="PF12518">
    <property type="entry name" value="DUF3721"/>
    <property type="match status" value="1"/>
</dbReference>
<feature type="signal peptide" evidence="1">
    <location>
        <begin position="1"/>
        <end position="23"/>
    </location>
</feature>
<feature type="chain" id="PRO_5046630094" evidence="1">
    <location>
        <begin position="24"/>
        <end position="71"/>
    </location>
</feature>
<accession>A0ABU5RVA8</accession>
<evidence type="ECO:0000313" key="3">
    <source>
        <dbReference type="Proteomes" id="UP001304461"/>
    </source>
</evidence>
<sequence>MNRLSFSFLLLSGIVLAPMAASAQDYDMFPSKAAAEQRAKELKCSGVFAMGKDWMPCQNFDAYQKAVSKEK</sequence>
<name>A0ABU5RVA8_9CYAN</name>
<organism evidence="2 3">
    <name type="scientific">Cyanobium gracile UHCC 0139</name>
    <dbReference type="NCBI Taxonomy" id="3110308"/>
    <lineage>
        <taxon>Bacteria</taxon>
        <taxon>Bacillati</taxon>
        <taxon>Cyanobacteriota</taxon>
        <taxon>Cyanophyceae</taxon>
        <taxon>Synechococcales</taxon>
        <taxon>Prochlorococcaceae</taxon>
        <taxon>Cyanobium</taxon>
    </lineage>
</organism>
<dbReference type="EMBL" id="JAYGHX010000006">
    <property type="protein sequence ID" value="MEA5391704.1"/>
    <property type="molecule type" value="Genomic_DNA"/>
</dbReference>
<comment type="caution">
    <text evidence="2">The sequence shown here is derived from an EMBL/GenBank/DDBJ whole genome shotgun (WGS) entry which is preliminary data.</text>
</comment>
<evidence type="ECO:0000313" key="2">
    <source>
        <dbReference type="EMBL" id="MEA5391704.1"/>
    </source>
</evidence>
<dbReference type="Proteomes" id="UP001304461">
    <property type="component" value="Unassembled WGS sequence"/>
</dbReference>
<dbReference type="RefSeq" id="WP_094585092.1">
    <property type="nucleotide sequence ID" value="NZ_JAYGHX010000006.1"/>
</dbReference>
<reference evidence="2 3" key="1">
    <citation type="submission" date="2023-12" db="EMBL/GenBank/DDBJ databases">
        <title>Baltic Sea Cyanobacteria.</title>
        <authorList>
            <person name="Delbaje E."/>
            <person name="Fewer D.P."/>
            <person name="Shishido T.K."/>
        </authorList>
    </citation>
    <scope>NUCLEOTIDE SEQUENCE [LARGE SCALE GENOMIC DNA]</scope>
    <source>
        <strain evidence="2 3">UHCC 0139</strain>
    </source>
</reference>
<gene>
    <name evidence="2" type="ORF">VB738_10590</name>
</gene>
<proteinExistence type="predicted"/>
<protein>
    <submittedName>
        <fullName evidence="2">DUF3721 domain-containing protein</fullName>
    </submittedName>
</protein>
<keyword evidence="3" id="KW-1185">Reference proteome</keyword>
<evidence type="ECO:0000256" key="1">
    <source>
        <dbReference type="SAM" id="SignalP"/>
    </source>
</evidence>